<sequence length="132" mass="14773">MIRNGGMISIATYPATNVEEDMAVKLFVTCLALLTSNIRTWEEEIISFVKTTSTSTSTAIGTTSEEDDDNNANDNNDNDLLAIRENDIAFVVYRAMEKIVDQRKYSNNPKSTWRVAQHEKLGMDCAPILYTA</sequence>
<proteinExistence type="predicted"/>
<reference evidence="2 3" key="1">
    <citation type="submission" date="2016-09" db="EMBL/GenBank/DDBJ databases">
        <title>Extensive genetic diversity and differential bi-allelic expression allows diatom success in the polar Southern Ocean.</title>
        <authorList>
            <consortium name="DOE Joint Genome Institute"/>
            <person name="Mock T."/>
            <person name="Otillar R.P."/>
            <person name="Strauss J."/>
            <person name="Dupont C."/>
            <person name="Frickenhaus S."/>
            <person name="Maumus F."/>
            <person name="Mcmullan M."/>
            <person name="Sanges R."/>
            <person name="Schmutz J."/>
            <person name="Toseland A."/>
            <person name="Valas R."/>
            <person name="Veluchamy A."/>
            <person name="Ward B.J."/>
            <person name="Allen A."/>
            <person name="Barry K."/>
            <person name="Falciatore A."/>
            <person name="Ferrante M."/>
            <person name="Fortunato A.E."/>
            <person name="Gloeckner G."/>
            <person name="Gruber A."/>
            <person name="Hipkin R."/>
            <person name="Janech M."/>
            <person name="Kroth P."/>
            <person name="Leese F."/>
            <person name="Lindquist E."/>
            <person name="Lyon B.R."/>
            <person name="Martin J."/>
            <person name="Mayer C."/>
            <person name="Parker M."/>
            <person name="Quesneville H."/>
            <person name="Raymond J."/>
            <person name="Uhlig C."/>
            <person name="Valentin K.U."/>
            <person name="Worden A.Z."/>
            <person name="Armbrust E.V."/>
            <person name="Bowler C."/>
            <person name="Green B."/>
            <person name="Moulton V."/>
            <person name="Van Oosterhout C."/>
            <person name="Grigoriev I."/>
        </authorList>
    </citation>
    <scope>NUCLEOTIDE SEQUENCE [LARGE SCALE GENOMIC DNA]</scope>
    <source>
        <strain evidence="2 3">CCMP1102</strain>
    </source>
</reference>
<name>A0A1E7F3N3_9STRA</name>
<feature type="region of interest" description="Disordered" evidence="1">
    <location>
        <begin position="57"/>
        <end position="78"/>
    </location>
</feature>
<accession>A0A1E7F3N3</accession>
<dbReference type="EMBL" id="KV784364">
    <property type="protein sequence ID" value="OEU12749.1"/>
    <property type="molecule type" value="Genomic_DNA"/>
</dbReference>
<keyword evidence="3" id="KW-1185">Reference proteome</keyword>
<evidence type="ECO:0000256" key="1">
    <source>
        <dbReference type="SAM" id="MobiDB-lite"/>
    </source>
</evidence>
<feature type="non-terminal residue" evidence="2">
    <location>
        <position position="132"/>
    </location>
</feature>
<protein>
    <submittedName>
        <fullName evidence="2">Uncharacterized protein</fullName>
    </submittedName>
</protein>
<dbReference type="InParanoid" id="A0A1E7F3N3"/>
<organism evidence="2 3">
    <name type="scientific">Fragilariopsis cylindrus CCMP1102</name>
    <dbReference type="NCBI Taxonomy" id="635003"/>
    <lineage>
        <taxon>Eukaryota</taxon>
        <taxon>Sar</taxon>
        <taxon>Stramenopiles</taxon>
        <taxon>Ochrophyta</taxon>
        <taxon>Bacillariophyta</taxon>
        <taxon>Bacillariophyceae</taxon>
        <taxon>Bacillariophycidae</taxon>
        <taxon>Bacillariales</taxon>
        <taxon>Bacillariaceae</taxon>
        <taxon>Fragilariopsis</taxon>
    </lineage>
</organism>
<evidence type="ECO:0000313" key="3">
    <source>
        <dbReference type="Proteomes" id="UP000095751"/>
    </source>
</evidence>
<dbReference type="OrthoDB" id="2984at2759"/>
<dbReference type="Proteomes" id="UP000095751">
    <property type="component" value="Unassembled WGS sequence"/>
</dbReference>
<dbReference type="KEGG" id="fcy:FRACYDRAFT_219485"/>
<gene>
    <name evidence="2" type="ORF">FRACYDRAFT_219485</name>
</gene>
<dbReference type="AlphaFoldDB" id="A0A1E7F3N3"/>
<evidence type="ECO:0000313" key="2">
    <source>
        <dbReference type="EMBL" id="OEU12749.1"/>
    </source>
</evidence>